<dbReference type="SMART" id="SM00320">
    <property type="entry name" value="WD40"/>
    <property type="match status" value="3"/>
</dbReference>
<dbReference type="OrthoDB" id="2162425at2759"/>
<dbReference type="SUPFAM" id="SSF50978">
    <property type="entry name" value="WD40 repeat-like"/>
    <property type="match status" value="1"/>
</dbReference>
<protein>
    <recommendedName>
        <fullName evidence="4">WD repeat-containing protein 60</fullName>
    </recommendedName>
</protein>
<dbReference type="Proteomes" id="UP001152798">
    <property type="component" value="Chromosome 1"/>
</dbReference>
<keyword evidence="3" id="KW-1185">Reference proteome</keyword>
<feature type="compositionally biased region" description="Acidic residues" evidence="1">
    <location>
        <begin position="422"/>
        <end position="449"/>
    </location>
</feature>
<dbReference type="Gene3D" id="2.130.10.10">
    <property type="entry name" value="YVTN repeat-like/Quinoprotein amine dehydrogenase"/>
    <property type="match status" value="2"/>
</dbReference>
<evidence type="ECO:0000313" key="3">
    <source>
        <dbReference type="Proteomes" id="UP001152798"/>
    </source>
</evidence>
<dbReference type="AlphaFoldDB" id="A0A9P0GX11"/>
<feature type="compositionally biased region" description="Basic and acidic residues" evidence="1">
    <location>
        <begin position="457"/>
        <end position="473"/>
    </location>
</feature>
<reference evidence="2" key="1">
    <citation type="submission" date="2022-01" db="EMBL/GenBank/DDBJ databases">
        <authorList>
            <person name="King R."/>
        </authorList>
    </citation>
    <scope>NUCLEOTIDE SEQUENCE</scope>
</reference>
<feature type="compositionally biased region" description="Polar residues" evidence="1">
    <location>
        <begin position="381"/>
        <end position="395"/>
    </location>
</feature>
<dbReference type="GO" id="GO:0045503">
    <property type="term" value="F:dynein light chain binding"/>
    <property type="evidence" value="ECO:0007669"/>
    <property type="project" value="InterPro"/>
</dbReference>
<dbReference type="GO" id="GO:0005929">
    <property type="term" value="C:cilium"/>
    <property type="evidence" value="ECO:0007669"/>
    <property type="project" value="GOC"/>
</dbReference>
<dbReference type="InterPro" id="IPR015943">
    <property type="entry name" value="WD40/YVTN_repeat-like_dom_sf"/>
</dbReference>
<evidence type="ECO:0000313" key="2">
    <source>
        <dbReference type="EMBL" id="CAH1390959.1"/>
    </source>
</evidence>
<dbReference type="PANTHER" id="PTHR16022:SF0">
    <property type="entry name" value="CYTOPLASMIC DYNEIN 2 INTERMEDIATE CHAIN 1"/>
    <property type="match status" value="1"/>
</dbReference>
<sequence length="1171" mass="133263">MAKKGGTSEINGFVSIKTDDGNKTRQKISTRTAGPVTDIKSNTSKSSIKEKLNEAEKSVKLINKVAVGNKTKLGSNVTKVINKDIVEKKTKRESSINKVVSKNVIESKTNHEGRVSKVVNKDVVKNKTKQESVAKVSQSSKNITPNPKNRVNVNTSKTNEPSSKAIIETTNKNPVVKGKNEVTASKRLPTEKKISNRPIVAEDISKSKRSTKPAERGTSIIASKSSEKVQRSTSNNTKFKSISKDSFIKEKKNELENSKTEASKKSSFNKKTERNETAERNVALKSSISTKNGNVLMKQNSVKQPKSYTIEKDAKSLSKKKVTNQEYLQDVNISEISNIQMELPKDDETVKNNYKDMIYFEVDMVDSKRSTERVQSARIKSATSQPRPVTRQGTFTKDESLNYLESEVKETSVEEHHTETQDNSEEIEYEDDFEDYESDFEEYVSESESESGLSSKSETDSQKDEIKPSMKTEPMKVLKSVKKVVEEERKLDSGNYDLSSKTVFPSSIKQKQLDLIKEAISQENISLFEKRKKTIIPEEEKKDESKVVVLDFLNALKKKDHVQQVEKEKLRSSIILEMISLHEQKIDLFEGIFSDDDIFEDIYQNKNVSHVFSQTKSISNEESSQTNDILFQNMWTQYPISYHSWTSTSFSFIEFMEDQRGYGGDNLTIDYKSWWNTKYNVKKLYNFIDSTSKVVLILLEEEARWRSNEKNMSIADPKNDLGFSAGCISMQTEKLIFLHERPICDIVFSPHDSNIFVSSHRFAQDIEKLPSFNDQFFGRSILCVWNMLQPSQPLHLLVASCQICAVTFDSEYDNFVYAGLTDGSVCLWDLNESSMYHKESTAGSMEYLLRTPTFCTSHLAGKDYHHNVIVSIKSIGYESYGKLSSQKFNPTQIITLDTDGIVVLWIVTPTLSALERTDYSFDKVDYGISHWGKFKLVMGKTLNPNSILPDSERKWGLQFLSMNLAPDYDCNEKKHMKSILVGTNVGNIIHFYTTEDEVDVPVFTNELGDKYAMSVTSIERNPHGFPLFVAGCNDGNIRFYVLDKPEPFKIISFDEDFVHTPIIKIRWSPLGLGLFFVLDKNFSLHFWDICKEGHFPQISVSMKPLQAAHFDVTCDEQSVYIGLSIQRFGIDVHRVEDKFITTNSEDENEFFIKLIKSNSGLFDENSFDSMS</sequence>
<feature type="compositionally biased region" description="Basic and acidic residues" evidence="1">
    <location>
        <begin position="396"/>
        <end position="420"/>
    </location>
</feature>
<dbReference type="InterPro" id="IPR001680">
    <property type="entry name" value="WD40_rpt"/>
</dbReference>
<feature type="compositionally biased region" description="Polar residues" evidence="1">
    <location>
        <begin position="135"/>
        <end position="173"/>
    </location>
</feature>
<feature type="region of interest" description="Disordered" evidence="1">
    <location>
        <begin position="373"/>
        <end position="473"/>
    </location>
</feature>
<dbReference type="GO" id="GO:0042073">
    <property type="term" value="P:intraciliary transport"/>
    <property type="evidence" value="ECO:0007669"/>
    <property type="project" value="InterPro"/>
</dbReference>
<proteinExistence type="predicted"/>
<name>A0A9P0GX11_NEZVI</name>
<organism evidence="2 3">
    <name type="scientific">Nezara viridula</name>
    <name type="common">Southern green stink bug</name>
    <name type="synonym">Cimex viridulus</name>
    <dbReference type="NCBI Taxonomy" id="85310"/>
    <lineage>
        <taxon>Eukaryota</taxon>
        <taxon>Metazoa</taxon>
        <taxon>Ecdysozoa</taxon>
        <taxon>Arthropoda</taxon>
        <taxon>Hexapoda</taxon>
        <taxon>Insecta</taxon>
        <taxon>Pterygota</taxon>
        <taxon>Neoptera</taxon>
        <taxon>Paraneoptera</taxon>
        <taxon>Hemiptera</taxon>
        <taxon>Heteroptera</taxon>
        <taxon>Panheteroptera</taxon>
        <taxon>Pentatomomorpha</taxon>
        <taxon>Pentatomoidea</taxon>
        <taxon>Pentatomidae</taxon>
        <taxon>Pentatominae</taxon>
        <taxon>Nezara</taxon>
    </lineage>
</organism>
<dbReference type="GO" id="GO:0005868">
    <property type="term" value="C:cytoplasmic dynein complex"/>
    <property type="evidence" value="ECO:0007669"/>
    <property type="project" value="InterPro"/>
</dbReference>
<evidence type="ECO:0008006" key="4">
    <source>
        <dbReference type="Google" id="ProtNLM"/>
    </source>
</evidence>
<evidence type="ECO:0000256" key="1">
    <source>
        <dbReference type="SAM" id="MobiDB-lite"/>
    </source>
</evidence>
<dbReference type="InterPro" id="IPR036322">
    <property type="entry name" value="WD40_repeat_dom_sf"/>
</dbReference>
<feature type="region of interest" description="Disordered" evidence="1">
    <location>
        <begin position="253"/>
        <end position="286"/>
    </location>
</feature>
<dbReference type="GO" id="GO:0045504">
    <property type="term" value="F:dynein heavy chain binding"/>
    <property type="evidence" value="ECO:0007669"/>
    <property type="project" value="InterPro"/>
</dbReference>
<feature type="compositionally biased region" description="Basic and acidic residues" evidence="1">
    <location>
        <begin position="253"/>
        <end position="279"/>
    </location>
</feature>
<feature type="region of interest" description="Disordered" evidence="1">
    <location>
        <begin position="127"/>
        <end position="240"/>
    </location>
</feature>
<dbReference type="EMBL" id="OV725077">
    <property type="protein sequence ID" value="CAH1390959.1"/>
    <property type="molecule type" value="Genomic_DNA"/>
</dbReference>
<dbReference type="PANTHER" id="PTHR16022">
    <property type="entry name" value="WD REPEAT DOMAIN 60"/>
    <property type="match status" value="1"/>
</dbReference>
<gene>
    <name evidence="2" type="ORF">NEZAVI_LOCUS2064</name>
</gene>
<dbReference type="InterPro" id="IPR042505">
    <property type="entry name" value="DYNC2I1"/>
</dbReference>
<accession>A0A9P0GX11</accession>
<feature type="region of interest" description="Disordered" evidence="1">
    <location>
        <begin position="1"/>
        <end position="48"/>
    </location>
</feature>